<proteinExistence type="predicted"/>
<evidence type="ECO:0000256" key="1">
    <source>
        <dbReference type="SAM" id="MobiDB-lite"/>
    </source>
</evidence>
<evidence type="ECO:0000313" key="3">
    <source>
        <dbReference type="Proteomes" id="UP000501690"/>
    </source>
</evidence>
<dbReference type="AlphaFoldDB" id="A0A4D6M6I4"/>
<keyword evidence="3" id="KW-1185">Reference proteome</keyword>
<protein>
    <submittedName>
        <fullName evidence="2">Uncharacterized protein</fullName>
    </submittedName>
</protein>
<accession>A0A4D6M6I4</accession>
<name>A0A4D6M6I4_VIGUN</name>
<dbReference type="Proteomes" id="UP000501690">
    <property type="component" value="Linkage Group LG6"/>
</dbReference>
<reference evidence="2 3" key="1">
    <citation type="submission" date="2019-04" db="EMBL/GenBank/DDBJ databases">
        <title>An improved genome assembly and genetic linkage map for asparagus bean, Vigna unguiculata ssp. sesquipedialis.</title>
        <authorList>
            <person name="Xia Q."/>
            <person name="Zhang R."/>
            <person name="Dong Y."/>
        </authorList>
    </citation>
    <scope>NUCLEOTIDE SEQUENCE [LARGE SCALE GENOMIC DNA]</scope>
    <source>
        <tissue evidence="2">Leaf</tissue>
    </source>
</reference>
<dbReference type="EMBL" id="CP039350">
    <property type="protein sequence ID" value="QCD96487.1"/>
    <property type="molecule type" value="Genomic_DNA"/>
</dbReference>
<gene>
    <name evidence="2" type="ORF">DEO72_LG6g1191</name>
</gene>
<evidence type="ECO:0000313" key="2">
    <source>
        <dbReference type="EMBL" id="QCD96487.1"/>
    </source>
</evidence>
<organism evidence="2 3">
    <name type="scientific">Vigna unguiculata</name>
    <name type="common">Cowpea</name>
    <dbReference type="NCBI Taxonomy" id="3917"/>
    <lineage>
        <taxon>Eukaryota</taxon>
        <taxon>Viridiplantae</taxon>
        <taxon>Streptophyta</taxon>
        <taxon>Embryophyta</taxon>
        <taxon>Tracheophyta</taxon>
        <taxon>Spermatophyta</taxon>
        <taxon>Magnoliopsida</taxon>
        <taxon>eudicotyledons</taxon>
        <taxon>Gunneridae</taxon>
        <taxon>Pentapetalae</taxon>
        <taxon>rosids</taxon>
        <taxon>fabids</taxon>
        <taxon>Fabales</taxon>
        <taxon>Fabaceae</taxon>
        <taxon>Papilionoideae</taxon>
        <taxon>50 kb inversion clade</taxon>
        <taxon>NPAAA clade</taxon>
        <taxon>indigoferoid/millettioid clade</taxon>
        <taxon>Phaseoleae</taxon>
        <taxon>Vigna</taxon>
    </lineage>
</organism>
<sequence length="195" mass="21462">MEMEMAMTADGAAPPSPTRLDGGGAMAETDACGAAPWLLREEEELTVAVRSSSVFRRGGLRKMVHERWRHCCSCDGDMNYCVVVLMVADEDVQVVCAAAVKMEVARMDDRGVEARRNYGEDGRDGGASRWLPALQRRLCGRLRWCVVVAGLRWSGGMKRCGGGCGGWKERRKIRVGIATWHDLVEWSLSGRRGAT</sequence>
<feature type="region of interest" description="Disordered" evidence="1">
    <location>
        <begin position="1"/>
        <end position="22"/>
    </location>
</feature>